<name>A0A8K1HH90_9VIRU</name>
<keyword evidence="5" id="KW-0540">Nuclease</keyword>
<dbReference type="EMBL" id="MZ556196">
    <property type="protein sequence ID" value="UBJ25934.1"/>
    <property type="molecule type" value="Genomic_DNA"/>
</dbReference>
<feature type="domain" description="CRESS-DNA virus Rep endonuclease" evidence="13">
    <location>
        <begin position="129"/>
        <end position="241"/>
    </location>
</feature>
<reference evidence="14" key="1">
    <citation type="submission" date="2021-07" db="EMBL/GenBank/DDBJ databases">
        <title>Communication and adaptive evolution of viruses within giant pandas and their associated organisms in a local ecological environment.</title>
        <authorList>
            <person name="Zhao M."/>
            <person name="Liu S."/>
            <person name="Zhang W."/>
        </authorList>
    </citation>
    <scope>NUCLEOTIDE SEQUENCE</scope>
    <source>
        <strain evidence="14">Rpf280cru-12</strain>
    </source>
</reference>
<dbReference type="PROSITE" id="PS52020">
    <property type="entry name" value="CRESS_DNA_REP"/>
    <property type="match status" value="1"/>
</dbReference>
<evidence type="ECO:0000256" key="2">
    <source>
        <dbReference type="ARBA" id="ARBA00022679"/>
    </source>
</evidence>
<keyword evidence="6" id="KW-0479">Metal-binding</keyword>
<dbReference type="InterPro" id="IPR049912">
    <property type="entry name" value="CRESS_DNA_REP"/>
</dbReference>
<evidence type="ECO:0000259" key="13">
    <source>
        <dbReference type="PROSITE" id="PS52020"/>
    </source>
</evidence>
<dbReference type="Gene3D" id="3.40.1310.20">
    <property type="match status" value="1"/>
</dbReference>
<dbReference type="Pfam" id="PF02407">
    <property type="entry name" value="Viral_Rep"/>
    <property type="match status" value="1"/>
</dbReference>
<proteinExistence type="predicted"/>
<comment type="subcellular location">
    <subcellularLocation>
        <location evidence="1">Host nucleus</location>
    </subcellularLocation>
</comment>
<keyword evidence="2" id="KW-0808">Transferase</keyword>
<feature type="compositionally biased region" description="Pro residues" evidence="12">
    <location>
        <begin position="51"/>
        <end position="66"/>
    </location>
</feature>
<evidence type="ECO:0000256" key="9">
    <source>
        <dbReference type="ARBA" id="ARBA00022801"/>
    </source>
</evidence>
<evidence type="ECO:0000256" key="8">
    <source>
        <dbReference type="ARBA" id="ARBA00022759"/>
    </source>
</evidence>
<evidence type="ECO:0000256" key="7">
    <source>
        <dbReference type="ARBA" id="ARBA00022741"/>
    </source>
</evidence>
<dbReference type="GO" id="GO:0016787">
    <property type="term" value="F:hydrolase activity"/>
    <property type="evidence" value="ECO:0007669"/>
    <property type="project" value="UniProtKB-KW"/>
</dbReference>
<feature type="compositionally biased region" description="Basic and acidic residues" evidence="12">
    <location>
        <begin position="68"/>
        <end position="81"/>
    </location>
</feature>
<evidence type="ECO:0000256" key="4">
    <source>
        <dbReference type="ARBA" id="ARBA00022705"/>
    </source>
</evidence>
<feature type="region of interest" description="Disordered" evidence="12">
    <location>
        <begin position="1"/>
        <end position="85"/>
    </location>
</feature>
<accession>A0A8K1HH90</accession>
<protein>
    <submittedName>
        <fullName evidence="14">Putative replication-associated protein</fullName>
    </submittedName>
</protein>
<evidence type="ECO:0000313" key="14">
    <source>
        <dbReference type="EMBL" id="UBJ25934.1"/>
    </source>
</evidence>
<keyword evidence="3" id="KW-0548">Nucleotidyltransferase</keyword>
<dbReference type="GO" id="GO:0046872">
    <property type="term" value="F:metal ion binding"/>
    <property type="evidence" value="ECO:0007669"/>
    <property type="project" value="UniProtKB-KW"/>
</dbReference>
<keyword evidence="7" id="KW-0547">Nucleotide-binding</keyword>
<keyword evidence="9" id="KW-0378">Hydrolase</keyword>
<dbReference type="GO" id="GO:0003677">
    <property type="term" value="F:DNA binding"/>
    <property type="evidence" value="ECO:0007669"/>
    <property type="project" value="UniProtKB-KW"/>
</dbReference>
<feature type="compositionally biased region" description="Basic residues" evidence="12">
    <location>
        <begin position="1"/>
        <end position="10"/>
    </location>
</feature>
<keyword evidence="10" id="KW-0190">Covalent protein-DNA linkage</keyword>
<dbReference type="GO" id="GO:0016779">
    <property type="term" value="F:nucleotidyltransferase activity"/>
    <property type="evidence" value="ECO:0007669"/>
    <property type="project" value="UniProtKB-KW"/>
</dbReference>
<evidence type="ECO:0000256" key="10">
    <source>
        <dbReference type="ARBA" id="ARBA00023124"/>
    </source>
</evidence>
<feature type="compositionally biased region" description="Low complexity" evidence="12">
    <location>
        <begin position="37"/>
        <end position="48"/>
    </location>
</feature>
<organism evidence="14">
    <name type="scientific">Red panda feces-associated crucivirus</name>
    <dbReference type="NCBI Taxonomy" id="2864022"/>
    <lineage>
        <taxon>Viruses</taxon>
        <taxon>Cruciviruses</taxon>
    </lineage>
</organism>
<evidence type="ECO:0000256" key="5">
    <source>
        <dbReference type="ARBA" id="ARBA00022722"/>
    </source>
</evidence>
<keyword evidence="4" id="KW-0235">DNA replication</keyword>
<evidence type="ECO:0000256" key="11">
    <source>
        <dbReference type="ARBA" id="ARBA00023125"/>
    </source>
</evidence>
<evidence type="ECO:0000256" key="6">
    <source>
        <dbReference type="ARBA" id="ARBA00022723"/>
    </source>
</evidence>
<evidence type="ECO:0000256" key="1">
    <source>
        <dbReference type="ARBA" id="ARBA00004147"/>
    </source>
</evidence>
<keyword evidence="8" id="KW-0255">Endonuclease</keyword>
<evidence type="ECO:0000256" key="12">
    <source>
        <dbReference type="SAM" id="MobiDB-lite"/>
    </source>
</evidence>
<dbReference type="GO" id="GO:0000166">
    <property type="term" value="F:nucleotide binding"/>
    <property type="evidence" value="ECO:0007669"/>
    <property type="project" value="UniProtKB-KW"/>
</dbReference>
<dbReference type="GO" id="GO:0004519">
    <property type="term" value="F:endonuclease activity"/>
    <property type="evidence" value="ECO:0007669"/>
    <property type="project" value="UniProtKB-KW"/>
</dbReference>
<sequence length="457" mass="51854">MDRSASKRSRPLSIPSDRYRYNPNANPNSNRPTDTTSLSLRDLPRSLSIPIPTPSDPNPNRLPKPPLSRRESPISSLHDDLSASDPKLPDLALQLSLSDSSVSDPFPSITIGRLQPRLGSEFVIETNNRREGKRWCFTLNNPAPTDTFNDEHPIDPTLYDYLLCAKETSSTGTPHLQGFIIFNQKRRLSWITSNVFVSTITGKGRASWALCSGTPTENIIYCKKGEQTKEEWLKLKDKGPNYGLNADFVEFGEPPNQGNSKTNSKTFYAEALAKGSVSEALLHLAEFAPRDYALQRQNLVRNFTEHFKPVVLYKPLYPLEDFCHPPLHFSDKHATLVWGDTNLGKTAFVKAHFKNPCFVTHMDNLKSFDRHLHDSIIFDDMSFRHMPAETVIHLLDTDNDASIHIRYGVAFIPARVVKVFTHNTPNPFYNEETVLESHKKAIDRRFKTLHVANKLYK</sequence>
<feature type="compositionally biased region" description="Polar residues" evidence="12">
    <location>
        <begin position="23"/>
        <end position="36"/>
    </location>
</feature>
<keyword evidence="11" id="KW-0238">DNA-binding</keyword>
<dbReference type="GO" id="GO:0006260">
    <property type="term" value="P:DNA replication"/>
    <property type="evidence" value="ECO:0007669"/>
    <property type="project" value="UniProtKB-KW"/>
</dbReference>
<dbReference type="GO" id="GO:0042025">
    <property type="term" value="C:host cell nucleus"/>
    <property type="evidence" value="ECO:0007669"/>
    <property type="project" value="UniProtKB-SubCell"/>
</dbReference>
<evidence type="ECO:0000256" key="3">
    <source>
        <dbReference type="ARBA" id="ARBA00022695"/>
    </source>
</evidence>